<evidence type="ECO:0000313" key="1">
    <source>
        <dbReference type="EMBL" id="MDQ1151958.1"/>
    </source>
</evidence>
<dbReference type="EMBL" id="JAUTBA010000001">
    <property type="protein sequence ID" value="MDQ1151958.1"/>
    <property type="molecule type" value="Genomic_DNA"/>
</dbReference>
<organism evidence="1 2">
    <name type="scientific">Sphingobacterium zeae</name>
    <dbReference type="NCBI Taxonomy" id="1776859"/>
    <lineage>
        <taxon>Bacteria</taxon>
        <taxon>Pseudomonadati</taxon>
        <taxon>Bacteroidota</taxon>
        <taxon>Sphingobacteriia</taxon>
        <taxon>Sphingobacteriales</taxon>
        <taxon>Sphingobacteriaceae</taxon>
        <taxon>Sphingobacterium</taxon>
    </lineage>
</organism>
<gene>
    <name evidence="1" type="ORF">QE382_003942</name>
</gene>
<proteinExistence type="predicted"/>
<comment type="caution">
    <text evidence="1">The sequence shown here is derived from an EMBL/GenBank/DDBJ whole genome shotgun (WGS) entry which is preliminary data.</text>
</comment>
<dbReference type="Proteomes" id="UP001244640">
    <property type="component" value="Unassembled WGS sequence"/>
</dbReference>
<keyword evidence="2" id="KW-1185">Reference proteome</keyword>
<evidence type="ECO:0000313" key="2">
    <source>
        <dbReference type="Proteomes" id="UP001244640"/>
    </source>
</evidence>
<reference evidence="1 2" key="1">
    <citation type="submission" date="2023-07" db="EMBL/GenBank/DDBJ databases">
        <title>Functional and genomic diversity of the sorghum phyllosphere microbiome.</title>
        <authorList>
            <person name="Shade A."/>
        </authorList>
    </citation>
    <scope>NUCLEOTIDE SEQUENCE [LARGE SCALE GENOMIC DNA]</scope>
    <source>
        <strain evidence="1 2">SORGH_AS_0892</strain>
    </source>
</reference>
<protein>
    <submittedName>
        <fullName evidence="1">Uncharacterized protein</fullName>
    </submittedName>
</protein>
<sequence length="29" mass="3402">MSVLESDMQYNLYTNLFGHAGLLKQVYEH</sequence>
<accession>A0ABU0UAS1</accession>
<name>A0ABU0UAS1_9SPHI</name>